<protein>
    <recommendedName>
        <fullName evidence="10">Lipoprotein</fullName>
    </recommendedName>
</protein>
<evidence type="ECO:0000313" key="12">
    <source>
        <dbReference type="EMBL" id="KAA8717831.1"/>
    </source>
</evidence>
<dbReference type="EMBL" id="VXKB01000001">
    <property type="protein sequence ID" value="KAA8717831.1"/>
    <property type="molecule type" value="Genomic_DNA"/>
</dbReference>
<dbReference type="InterPro" id="IPR045851">
    <property type="entry name" value="AMP-bd_C_sf"/>
</dbReference>
<evidence type="ECO:0000256" key="8">
    <source>
        <dbReference type="ARBA" id="ARBA00023237"/>
    </source>
</evidence>
<evidence type="ECO:0000256" key="4">
    <source>
        <dbReference type="ARBA" id="ARBA00022729"/>
    </source>
</evidence>
<dbReference type="Gene3D" id="3.30.300.30">
    <property type="match status" value="1"/>
</dbReference>
<name>A0A5M9RB25_9GAMM</name>
<evidence type="ECO:0000256" key="6">
    <source>
        <dbReference type="ARBA" id="ARBA00023136"/>
    </source>
</evidence>
<evidence type="ECO:0000259" key="11">
    <source>
        <dbReference type="Pfam" id="PF01514"/>
    </source>
</evidence>
<dbReference type="AlphaFoldDB" id="A0A5M9RB25"/>
<dbReference type="InterPro" id="IPR043427">
    <property type="entry name" value="YscJ/FliF"/>
</dbReference>
<dbReference type="Proteomes" id="UP000322181">
    <property type="component" value="Unassembled WGS sequence"/>
</dbReference>
<dbReference type="PRINTS" id="PR01338">
    <property type="entry name" value="TYPE3OMKPROT"/>
</dbReference>
<dbReference type="NCBIfam" id="TIGR02544">
    <property type="entry name" value="III_secr_YscJ"/>
    <property type="match status" value="1"/>
</dbReference>
<keyword evidence="8 10" id="KW-0998">Cell outer membrane</keyword>
<keyword evidence="10" id="KW-1133">Transmembrane helix</keyword>
<dbReference type="Pfam" id="PF01514">
    <property type="entry name" value="YscJ_FliF"/>
    <property type="match status" value="1"/>
</dbReference>
<sequence>MQIPTPFYRPVFRCITLCFIALLLTACKTELYSGLPQKEANEMYSLLLENNIIAEKKSGKEGKASLLVEESHIPKAIEILRQRGYPRGQFQSLNDIFTGDSLIPSPQEQAAKLNYVRSQELAQVLSDIDGVITARVLFTRPEFKADSDTPPEHSVSAAIFIKYSPDIPVFRYRDQIKHLVKNSIQGLTAENISLTLIPAITAKPVITTPELRTLMNIQVTTGSYTKLLSYAAGFIILFISSHLLHFFLNKRKPRHERPD</sequence>
<evidence type="ECO:0000256" key="1">
    <source>
        <dbReference type="ARBA" id="ARBA00004459"/>
    </source>
</evidence>
<comment type="caution">
    <text evidence="12">The sequence shown here is derived from an EMBL/GenBank/DDBJ whole genome shotgun (WGS) entry which is preliminary data.</text>
</comment>
<comment type="similarity">
    <text evidence="2 10">Belongs to the YscJ lipoprotein family.</text>
</comment>
<evidence type="ECO:0000256" key="10">
    <source>
        <dbReference type="RuleBase" id="RU364102"/>
    </source>
</evidence>
<organism evidence="12 13">
    <name type="scientific">Morganella psychrotolerans</name>
    <dbReference type="NCBI Taxonomy" id="368603"/>
    <lineage>
        <taxon>Bacteria</taxon>
        <taxon>Pseudomonadati</taxon>
        <taxon>Pseudomonadota</taxon>
        <taxon>Gammaproteobacteria</taxon>
        <taxon>Enterobacterales</taxon>
        <taxon>Morganellaceae</taxon>
        <taxon>Morganella</taxon>
    </lineage>
</organism>
<evidence type="ECO:0000256" key="9">
    <source>
        <dbReference type="ARBA" id="ARBA00023288"/>
    </source>
</evidence>
<dbReference type="PANTHER" id="PTHR30046:SF3">
    <property type="entry name" value="SECRETION SYSTEM APPARATUS LIPOPROTEIN SSAJ"/>
    <property type="match status" value="1"/>
</dbReference>
<dbReference type="PANTHER" id="PTHR30046">
    <property type="entry name" value="FLAGELLAR M-RING PROTEIN"/>
    <property type="match status" value="1"/>
</dbReference>
<accession>A0A5M9RB25</accession>
<dbReference type="GO" id="GO:0009306">
    <property type="term" value="P:protein secretion"/>
    <property type="evidence" value="ECO:0007669"/>
    <property type="project" value="InterPro"/>
</dbReference>
<reference evidence="12 13" key="1">
    <citation type="submission" date="2019-09" db="EMBL/GenBank/DDBJ databases">
        <title>Draft genome sequence of various Type strains from the CCUG.</title>
        <authorList>
            <person name="Pineiro-Iglesias B."/>
            <person name="Tunovic T."/>
            <person name="Unosson C."/>
            <person name="Inganas E."/>
            <person name="Ohlen M."/>
            <person name="Cardew S."/>
            <person name="Jensie-Markopoulos S."/>
            <person name="Salva-Serra F."/>
            <person name="Jaen-Luchoro D."/>
            <person name="Karlsson R."/>
            <person name="Svensson-Stadler L."/>
            <person name="Chun J."/>
            <person name="Moore E."/>
        </authorList>
    </citation>
    <scope>NUCLEOTIDE SEQUENCE [LARGE SCALE GENOMIC DNA]</scope>
    <source>
        <strain evidence="12 13">CCUG 53682T</strain>
    </source>
</reference>
<keyword evidence="7 10" id="KW-0564">Palmitate</keyword>
<dbReference type="RefSeq" id="WP_067360697.1">
    <property type="nucleotide sequence ID" value="NZ_BAAAFS010000001.1"/>
</dbReference>
<evidence type="ECO:0000256" key="3">
    <source>
        <dbReference type="ARBA" id="ARBA00022448"/>
    </source>
</evidence>
<keyword evidence="10" id="KW-0812">Transmembrane</keyword>
<evidence type="ECO:0000256" key="7">
    <source>
        <dbReference type="ARBA" id="ARBA00023139"/>
    </source>
</evidence>
<proteinExistence type="inferred from homology"/>
<dbReference type="InterPro" id="IPR003282">
    <property type="entry name" value="T3SS_SctJ"/>
</dbReference>
<gene>
    <name evidence="12" type="ORF">F4V73_08395</name>
</gene>
<keyword evidence="6 10" id="KW-0472">Membrane</keyword>
<evidence type="ECO:0000256" key="5">
    <source>
        <dbReference type="ARBA" id="ARBA00022927"/>
    </source>
</evidence>
<dbReference type="InterPro" id="IPR006182">
    <property type="entry name" value="FliF_N_dom"/>
</dbReference>
<dbReference type="OrthoDB" id="115186at2"/>
<evidence type="ECO:0000256" key="2">
    <source>
        <dbReference type="ARBA" id="ARBA00009509"/>
    </source>
</evidence>
<keyword evidence="3" id="KW-0813">Transport</keyword>
<keyword evidence="5" id="KW-0653">Protein transport</keyword>
<keyword evidence="9 10" id="KW-0449">Lipoprotein</keyword>
<evidence type="ECO:0000313" key="13">
    <source>
        <dbReference type="Proteomes" id="UP000322181"/>
    </source>
</evidence>
<comment type="subcellular location">
    <subcellularLocation>
        <location evidence="1">Cell outer membrane</location>
        <topology evidence="1">Lipid-anchor</topology>
    </subcellularLocation>
</comment>
<feature type="transmembrane region" description="Helical" evidence="10">
    <location>
        <begin position="227"/>
        <end position="248"/>
    </location>
</feature>
<keyword evidence="4 10" id="KW-0732">Signal</keyword>
<dbReference type="GO" id="GO:0009279">
    <property type="term" value="C:cell outer membrane"/>
    <property type="evidence" value="ECO:0007669"/>
    <property type="project" value="UniProtKB-SubCell"/>
</dbReference>
<feature type="domain" description="Flagellar M-ring N-terminal" evidence="11">
    <location>
        <begin position="29"/>
        <end position="194"/>
    </location>
</feature>
<dbReference type="Gene3D" id="3.30.70.1530">
    <property type="entry name" value="Hypothetical protein rpa1041"/>
    <property type="match status" value="1"/>
</dbReference>